<reference evidence="4 5" key="1">
    <citation type="submission" date="2017-07" db="EMBL/GenBank/DDBJ databases">
        <authorList>
            <person name="Talla V."/>
            <person name="Backstrom N."/>
        </authorList>
    </citation>
    <scope>NUCLEOTIDE SEQUENCE [LARGE SCALE GENOMIC DNA]</scope>
</reference>
<feature type="domain" description="Complex 1 LYR protein" evidence="3">
    <location>
        <begin position="22"/>
        <end position="74"/>
    </location>
</feature>
<proteinExistence type="inferred from homology"/>
<accession>A0A5E4PQU0</accession>
<sequence length="85" mass="10060">MLYNSLRFLSNDATLVRVMSSLQLYKYLLRKCETLPPDACKHYKFAIKQSYKQHKTETDSERVREIIAKSIQDAEWIVKKYAGKE</sequence>
<gene>
    <name evidence="4" type="ORF">LSINAPIS_LOCUS1012</name>
</gene>
<dbReference type="InterPro" id="IPR045291">
    <property type="entry name" value="Complex1_LYR_LYRM9"/>
</dbReference>
<evidence type="ECO:0000256" key="2">
    <source>
        <dbReference type="ARBA" id="ARBA00026234"/>
    </source>
</evidence>
<name>A0A5E4PQU0_9NEOP</name>
<dbReference type="EMBL" id="FZQP02000115">
    <property type="protein sequence ID" value="VVC87395.1"/>
    <property type="molecule type" value="Genomic_DNA"/>
</dbReference>
<evidence type="ECO:0000313" key="5">
    <source>
        <dbReference type="Proteomes" id="UP000324832"/>
    </source>
</evidence>
<dbReference type="Pfam" id="PF05347">
    <property type="entry name" value="Complex1_LYR"/>
    <property type="match status" value="1"/>
</dbReference>
<dbReference type="CDD" id="cd20269">
    <property type="entry name" value="Complex1_LYR_LYRM9"/>
    <property type="match status" value="1"/>
</dbReference>
<dbReference type="InterPro" id="IPR052151">
    <property type="entry name" value="Complex_I_LYR"/>
</dbReference>
<evidence type="ECO:0000259" key="3">
    <source>
        <dbReference type="Pfam" id="PF05347"/>
    </source>
</evidence>
<evidence type="ECO:0000313" key="4">
    <source>
        <dbReference type="EMBL" id="VVC87395.1"/>
    </source>
</evidence>
<dbReference type="Proteomes" id="UP000324832">
    <property type="component" value="Unassembled WGS sequence"/>
</dbReference>
<dbReference type="AlphaFoldDB" id="A0A5E4PQU0"/>
<evidence type="ECO:0000256" key="1">
    <source>
        <dbReference type="ARBA" id="ARBA00025757"/>
    </source>
</evidence>
<dbReference type="PANTHER" id="PTHR47061">
    <property type="entry name" value="LYR MOTIF-CONTAINING PROTEIN 9"/>
    <property type="match status" value="1"/>
</dbReference>
<comment type="similarity">
    <text evidence="1">Belongs to the complex I LYR family. LYRM9 subfamily.</text>
</comment>
<dbReference type="InterPro" id="IPR008011">
    <property type="entry name" value="Complex1_LYR_dom"/>
</dbReference>
<protein>
    <recommendedName>
        <fullName evidence="2">LYR motif-containing protein 9</fullName>
    </recommendedName>
</protein>
<organism evidence="4 5">
    <name type="scientific">Leptidea sinapis</name>
    <dbReference type="NCBI Taxonomy" id="189913"/>
    <lineage>
        <taxon>Eukaryota</taxon>
        <taxon>Metazoa</taxon>
        <taxon>Ecdysozoa</taxon>
        <taxon>Arthropoda</taxon>
        <taxon>Hexapoda</taxon>
        <taxon>Insecta</taxon>
        <taxon>Pterygota</taxon>
        <taxon>Neoptera</taxon>
        <taxon>Endopterygota</taxon>
        <taxon>Lepidoptera</taxon>
        <taxon>Glossata</taxon>
        <taxon>Ditrysia</taxon>
        <taxon>Papilionoidea</taxon>
        <taxon>Pieridae</taxon>
        <taxon>Dismorphiinae</taxon>
        <taxon>Leptidea</taxon>
    </lineage>
</organism>
<dbReference type="PANTHER" id="PTHR47061:SF1">
    <property type="entry name" value="LYR MOTIF-CONTAINING PROTEIN 9"/>
    <property type="match status" value="1"/>
</dbReference>
<keyword evidence="5" id="KW-1185">Reference proteome</keyword>